<proteinExistence type="predicted"/>
<dbReference type="InterPro" id="IPR042094">
    <property type="entry name" value="T2SS_GspF_sf"/>
</dbReference>
<evidence type="ECO:0000256" key="6">
    <source>
        <dbReference type="SAM" id="Phobius"/>
    </source>
</evidence>
<keyword evidence="2" id="KW-1003">Cell membrane</keyword>
<dbReference type="InterPro" id="IPR018076">
    <property type="entry name" value="T2SS_GspF_dom"/>
</dbReference>
<evidence type="ECO:0000256" key="3">
    <source>
        <dbReference type="ARBA" id="ARBA00022692"/>
    </source>
</evidence>
<dbReference type="EMBL" id="LZTJ01000034">
    <property type="protein sequence ID" value="OBP69605.1"/>
    <property type="molecule type" value="Genomic_DNA"/>
</dbReference>
<comment type="subcellular location">
    <subcellularLocation>
        <location evidence="1">Cell membrane</location>
        <topology evidence="1">Multi-pass membrane protein</topology>
    </subcellularLocation>
</comment>
<keyword evidence="5 6" id="KW-0472">Membrane</keyword>
<dbReference type="Gene3D" id="1.20.81.30">
    <property type="entry name" value="Type II secretion system (T2SS), domain F"/>
    <property type="match status" value="1"/>
</dbReference>
<feature type="transmembrane region" description="Helical" evidence="6">
    <location>
        <begin position="290"/>
        <end position="311"/>
    </location>
</feature>
<evidence type="ECO:0000259" key="7">
    <source>
        <dbReference type="Pfam" id="PF00482"/>
    </source>
</evidence>
<keyword evidence="3 6" id="KW-0812">Transmembrane</keyword>
<reference evidence="9" key="1">
    <citation type="submission" date="2016-06" db="EMBL/GenBank/DDBJ databases">
        <title>NZP2037 Pacbio-Illumina hybrid assembly.</title>
        <authorList>
            <person name="Ramsay J.P."/>
        </authorList>
    </citation>
    <scope>NUCLEOTIDE SEQUENCE [LARGE SCALE GENOMIC DNA]</scope>
    <source>
        <strain evidence="9">R7ANS::ICEMlSym2042</strain>
    </source>
</reference>
<evidence type="ECO:0000256" key="1">
    <source>
        <dbReference type="ARBA" id="ARBA00004651"/>
    </source>
</evidence>
<feature type="transmembrane region" description="Helical" evidence="6">
    <location>
        <begin position="12"/>
        <end position="37"/>
    </location>
</feature>
<dbReference type="Proteomes" id="UP000093748">
    <property type="component" value="Unassembled WGS sequence"/>
</dbReference>
<accession>A0A1A5JP92</accession>
<evidence type="ECO:0000256" key="4">
    <source>
        <dbReference type="ARBA" id="ARBA00022989"/>
    </source>
</evidence>
<gene>
    <name evidence="8" type="ORF">BAE39_24970</name>
</gene>
<dbReference type="RefSeq" id="WP_032928719.1">
    <property type="nucleotide sequence ID" value="NZ_LZTH01000004.1"/>
</dbReference>
<dbReference type="OrthoDB" id="9810662at2"/>
<keyword evidence="4 6" id="KW-1133">Transmembrane helix</keyword>
<dbReference type="PANTHER" id="PTHR35007:SF2">
    <property type="entry name" value="PILUS ASSEMBLE PROTEIN"/>
    <property type="match status" value="1"/>
</dbReference>
<sequence>MDSLANIGNSPILLSLAIFLAAVALFLLAAFVLIPVLQTRRVVAQTLLSEGITNRRSLYAQQELNKISAQLPVDAYFRSMEKERGEPNALEARLFRAGFYQASAPVIYTLSRLAAVCVGFLAIYALLSRILPPQLPAFVAFGGSALFGLACIVVPSIALDRFENAQKKIYRRGFPDFMDMMITCADAGMSLEAAVERVGAELAGTHKWLGIQLSIMNLQLRAGKPLREALRELSDRVGLEEARALAVLFRQSEELGTSLTDALRVYSDEMRGQRIMNAEERANALPVKMMIPLGLCIFPVVMMVVMLPVVIRMKGIFF</sequence>
<feature type="domain" description="Type II secretion system protein GspF" evidence="7">
    <location>
        <begin position="177"/>
        <end position="306"/>
    </location>
</feature>
<dbReference type="GeneID" id="66685986"/>
<evidence type="ECO:0000256" key="2">
    <source>
        <dbReference type="ARBA" id="ARBA00022475"/>
    </source>
</evidence>
<evidence type="ECO:0000313" key="9">
    <source>
        <dbReference type="Proteomes" id="UP000093748"/>
    </source>
</evidence>
<organism evidence="8 9">
    <name type="scientific">Rhizobium loti</name>
    <name type="common">Mesorhizobium loti</name>
    <dbReference type="NCBI Taxonomy" id="381"/>
    <lineage>
        <taxon>Bacteria</taxon>
        <taxon>Pseudomonadati</taxon>
        <taxon>Pseudomonadota</taxon>
        <taxon>Alphaproteobacteria</taxon>
        <taxon>Hyphomicrobiales</taxon>
        <taxon>Phyllobacteriaceae</taxon>
        <taxon>Mesorhizobium</taxon>
    </lineage>
</organism>
<evidence type="ECO:0000256" key="5">
    <source>
        <dbReference type="ARBA" id="ARBA00023136"/>
    </source>
</evidence>
<name>A0A1A5JP92_RHILI</name>
<feature type="transmembrane region" description="Helical" evidence="6">
    <location>
        <begin position="113"/>
        <end position="131"/>
    </location>
</feature>
<feature type="transmembrane region" description="Helical" evidence="6">
    <location>
        <begin position="137"/>
        <end position="159"/>
    </location>
</feature>
<dbReference type="PANTHER" id="PTHR35007">
    <property type="entry name" value="INTEGRAL MEMBRANE PROTEIN-RELATED"/>
    <property type="match status" value="1"/>
</dbReference>
<evidence type="ECO:0000313" key="8">
    <source>
        <dbReference type="EMBL" id="OBP69605.1"/>
    </source>
</evidence>
<dbReference type="GO" id="GO:0005886">
    <property type="term" value="C:plasma membrane"/>
    <property type="evidence" value="ECO:0007669"/>
    <property type="project" value="UniProtKB-SubCell"/>
</dbReference>
<dbReference type="AlphaFoldDB" id="A0A1A5JP92"/>
<dbReference type="Pfam" id="PF00482">
    <property type="entry name" value="T2SSF"/>
    <property type="match status" value="1"/>
</dbReference>
<protein>
    <submittedName>
        <fullName evidence="8">Type II secretion protein F</fullName>
    </submittedName>
</protein>
<comment type="caution">
    <text evidence="8">The sequence shown here is derived from an EMBL/GenBank/DDBJ whole genome shotgun (WGS) entry which is preliminary data.</text>
</comment>